<gene>
    <name evidence="1" type="ORF">BDR25DRAFT_336116</name>
</gene>
<proteinExistence type="predicted"/>
<protein>
    <submittedName>
        <fullName evidence="1">Beta-glucosidase</fullName>
    </submittedName>
</protein>
<organism evidence="1 2">
    <name type="scientific">Lindgomyces ingoldianus</name>
    <dbReference type="NCBI Taxonomy" id="673940"/>
    <lineage>
        <taxon>Eukaryota</taxon>
        <taxon>Fungi</taxon>
        <taxon>Dikarya</taxon>
        <taxon>Ascomycota</taxon>
        <taxon>Pezizomycotina</taxon>
        <taxon>Dothideomycetes</taxon>
        <taxon>Pleosporomycetidae</taxon>
        <taxon>Pleosporales</taxon>
        <taxon>Lindgomycetaceae</taxon>
        <taxon>Lindgomyces</taxon>
    </lineage>
</organism>
<evidence type="ECO:0000313" key="2">
    <source>
        <dbReference type="Proteomes" id="UP000799755"/>
    </source>
</evidence>
<evidence type="ECO:0000313" key="1">
    <source>
        <dbReference type="EMBL" id="KAF2466875.1"/>
    </source>
</evidence>
<keyword evidence="2" id="KW-1185">Reference proteome</keyword>
<name>A0ACB6QJ07_9PLEO</name>
<sequence>MRQTFALLASLAAMALCGANSHRHYSRGINTNRTTNLDWDAARSKAIAFVAQLNNLEKVNLVTGGFDVGPCIGNIGPVERLSFKGYCMSDGPAGVNRADLVSIFPSGITAAATWDRQLMYDRGFAIGEEFKEKGIHVMLGPSTGPMGRHPLGGRNWEGFGPDPYLSGVSIAATVHGAQENGVQTCSKHFIANEQETQRSQTVSDRDVTEAISSNVDDRTLHELYLWPFAEAIKAGTASIMCSYNRINSTYACENPELLEQLLRKELGFRGYVVSDWFATHSTVGSANAGLDVEMPGRMIKIGNLLPANAPIYFGENLLQAVAGGNVSMERLDEMVIRVLSPYFVLGQDKNYPSIDPSAFAVLAAHEFGFPTIEALNYSLNDVWGRDVRGNHAGLIRKIGAAGTVLLKNVNDTLPLKALKNIAVFGNDAADILDGQSNPPTGYDVGTVYIGGGSGRIRPEDPVSPLAAIKERAKKDGARVKAITNNTLIANGIFTTIYPLPDVCLVFLKTYAAESQDRNSFELDHHSSTVVSNTASWCRNTVVITHSSGVNIMPWAYHPNVTAILAAHYPGEQSGNAIADVLWGDRAPSGHLPYTIPVTEADYGLPIVNLTNVADPKGWQSDFTEGQLIDYRRFDARNITPLYEFGFGLTYTTFGMGAKLTVRALMDNPRAVPDPPQSISVGGHPELWENLVEIETSVTNTGSRAGEAVAQLYLSFPKSGVPEGTPVKVLRGFEKISIKPGETKKVTFKLKRRDLSFWDVVKSTWALPVGDFTVKAGFSSRDLRAEARFALNGSTDI</sequence>
<dbReference type="EMBL" id="MU003522">
    <property type="protein sequence ID" value="KAF2466875.1"/>
    <property type="molecule type" value="Genomic_DNA"/>
</dbReference>
<comment type="caution">
    <text evidence="1">The sequence shown here is derived from an EMBL/GenBank/DDBJ whole genome shotgun (WGS) entry which is preliminary data.</text>
</comment>
<accession>A0ACB6QJ07</accession>
<reference evidence="1" key="1">
    <citation type="journal article" date="2020" name="Stud. Mycol.">
        <title>101 Dothideomycetes genomes: a test case for predicting lifestyles and emergence of pathogens.</title>
        <authorList>
            <person name="Haridas S."/>
            <person name="Albert R."/>
            <person name="Binder M."/>
            <person name="Bloem J."/>
            <person name="Labutti K."/>
            <person name="Salamov A."/>
            <person name="Andreopoulos B."/>
            <person name="Baker S."/>
            <person name="Barry K."/>
            <person name="Bills G."/>
            <person name="Bluhm B."/>
            <person name="Cannon C."/>
            <person name="Castanera R."/>
            <person name="Culley D."/>
            <person name="Daum C."/>
            <person name="Ezra D."/>
            <person name="Gonzalez J."/>
            <person name="Henrissat B."/>
            <person name="Kuo A."/>
            <person name="Liang C."/>
            <person name="Lipzen A."/>
            <person name="Lutzoni F."/>
            <person name="Magnuson J."/>
            <person name="Mondo S."/>
            <person name="Nolan M."/>
            <person name="Ohm R."/>
            <person name="Pangilinan J."/>
            <person name="Park H.-J."/>
            <person name="Ramirez L."/>
            <person name="Alfaro M."/>
            <person name="Sun H."/>
            <person name="Tritt A."/>
            <person name="Yoshinaga Y."/>
            <person name="Zwiers L.-H."/>
            <person name="Turgeon B."/>
            <person name="Goodwin S."/>
            <person name="Spatafora J."/>
            <person name="Crous P."/>
            <person name="Grigoriev I."/>
        </authorList>
    </citation>
    <scope>NUCLEOTIDE SEQUENCE</scope>
    <source>
        <strain evidence="1">ATCC 200398</strain>
    </source>
</reference>
<dbReference type="Proteomes" id="UP000799755">
    <property type="component" value="Unassembled WGS sequence"/>
</dbReference>